<evidence type="ECO:0000313" key="2">
    <source>
        <dbReference type="EMBL" id="CAI2374553.1"/>
    </source>
</evidence>
<keyword evidence="3" id="KW-1185">Reference proteome</keyword>
<feature type="compositionally biased region" description="Polar residues" evidence="1">
    <location>
        <begin position="1"/>
        <end position="21"/>
    </location>
</feature>
<dbReference type="Proteomes" id="UP001295684">
    <property type="component" value="Unassembled WGS sequence"/>
</dbReference>
<accession>A0AAD1XKU1</accession>
<protein>
    <recommendedName>
        <fullName evidence="4">Homeobox domain-containing protein</fullName>
    </recommendedName>
</protein>
<evidence type="ECO:0000256" key="1">
    <source>
        <dbReference type="SAM" id="MobiDB-lite"/>
    </source>
</evidence>
<reference evidence="2" key="1">
    <citation type="submission" date="2023-07" db="EMBL/GenBank/DDBJ databases">
        <authorList>
            <consortium name="AG Swart"/>
            <person name="Singh M."/>
            <person name="Singh A."/>
            <person name="Seah K."/>
            <person name="Emmerich C."/>
        </authorList>
    </citation>
    <scope>NUCLEOTIDE SEQUENCE</scope>
    <source>
        <strain evidence="2">DP1</strain>
    </source>
</reference>
<evidence type="ECO:0000313" key="3">
    <source>
        <dbReference type="Proteomes" id="UP001295684"/>
    </source>
</evidence>
<organism evidence="2 3">
    <name type="scientific">Euplotes crassus</name>
    <dbReference type="NCBI Taxonomy" id="5936"/>
    <lineage>
        <taxon>Eukaryota</taxon>
        <taxon>Sar</taxon>
        <taxon>Alveolata</taxon>
        <taxon>Ciliophora</taxon>
        <taxon>Intramacronucleata</taxon>
        <taxon>Spirotrichea</taxon>
        <taxon>Hypotrichia</taxon>
        <taxon>Euplotida</taxon>
        <taxon>Euplotidae</taxon>
        <taxon>Moneuplotes</taxon>
    </lineage>
</organism>
<dbReference type="EMBL" id="CAMPGE010015966">
    <property type="protein sequence ID" value="CAI2374553.1"/>
    <property type="molecule type" value="Genomic_DNA"/>
</dbReference>
<name>A0AAD1XKU1_EUPCR</name>
<feature type="region of interest" description="Disordered" evidence="1">
    <location>
        <begin position="1"/>
        <end position="30"/>
    </location>
</feature>
<sequence>MKRSANLSPFGNAPNGTSLVPSSERPLSEANTEAQIEGILKTCKNHHLDKDYNPEVKCARKKTASEIQFLEEMFKKDPKWGRKTVQICKKALDLNTDQIYKWGYDRKLLLRKKEKVRSDPLCNREIAMELKKEVFLVQDLNAYVSGLVSWHNSVGTTSSLNSLSLALREGDQAHVERLEITKISIAGKEIEMTQEFGKKLCNEDIHQDFPEHPSYPFEPFHVGSRSLFADLETQSRSNSSIYEKEFEVSGSHRFFKDRRPACDFSENDYSGSIFQNIPDLFNGAF</sequence>
<evidence type="ECO:0008006" key="4">
    <source>
        <dbReference type="Google" id="ProtNLM"/>
    </source>
</evidence>
<proteinExistence type="predicted"/>
<gene>
    <name evidence="2" type="ORF">ECRASSUSDP1_LOCUS15908</name>
</gene>
<dbReference type="AlphaFoldDB" id="A0AAD1XKU1"/>
<comment type="caution">
    <text evidence="2">The sequence shown here is derived from an EMBL/GenBank/DDBJ whole genome shotgun (WGS) entry which is preliminary data.</text>
</comment>